<name>A0ABW1SER9_9PROT</name>
<dbReference type="InterPro" id="IPR039121">
    <property type="entry name" value="NUDT19"/>
</dbReference>
<evidence type="ECO:0000256" key="1">
    <source>
        <dbReference type="ARBA" id="ARBA00001936"/>
    </source>
</evidence>
<comment type="cofactor">
    <cofactor evidence="2">
        <name>Mg(2+)</name>
        <dbReference type="ChEBI" id="CHEBI:18420"/>
    </cofactor>
</comment>
<dbReference type="Gene3D" id="3.90.79.10">
    <property type="entry name" value="Nucleoside Triphosphate Pyrophosphohydrolase"/>
    <property type="match status" value="1"/>
</dbReference>
<dbReference type="EMBL" id="JBHSSW010000066">
    <property type="protein sequence ID" value="MFC6200125.1"/>
    <property type="molecule type" value="Genomic_DNA"/>
</dbReference>
<dbReference type="InterPro" id="IPR015797">
    <property type="entry name" value="NUDIX_hydrolase-like_dom_sf"/>
</dbReference>
<dbReference type="InterPro" id="IPR000086">
    <property type="entry name" value="NUDIX_hydrolase_dom"/>
</dbReference>
<evidence type="ECO:0000256" key="5">
    <source>
        <dbReference type="ARBA" id="ARBA00022842"/>
    </source>
</evidence>
<gene>
    <name evidence="8" type="ORF">ACFQDM_18780</name>
</gene>
<keyword evidence="6" id="KW-0464">Manganese</keyword>
<evidence type="ECO:0000256" key="6">
    <source>
        <dbReference type="ARBA" id="ARBA00023211"/>
    </source>
</evidence>
<sequence>MKELGEGSQPKLSSTILLIRGEAETEVLMVARSYQIDFASGAHVFPGGKVSEDDLRPEWRDFVEGDFEGGELAVRIGGIREVFEESGILLARSRSAKPGTHVSRDVCETLAPHRGPIDRREESFLELIKAQDLVLCVNELVPYAHWITPDMMPKRFDTRFFIARAPIEQRAVHDGRETTEAVWVQPSEILRREKSGEATLLFPTRVNLELLEDSGPPEAALDAARQREIVTVLPVVDKGEQGAVLKIPAEAGYRVTIEPLETVNKAMKNTVKGSA</sequence>
<dbReference type="PROSITE" id="PS51462">
    <property type="entry name" value="NUDIX"/>
    <property type="match status" value="1"/>
</dbReference>
<proteinExistence type="predicted"/>
<comment type="cofactor">
    <cofactor evidence="1">
        <name>Mn(2+)</name>
        <dbReference type="ChEBI" id="CHEBI:29035"/>
    </cofactor>
</comment>
<evidence type="ECO:0000256" key="4">
    <source>
        <dbReference type="ARBA" id="ARBA00022801"/>
    </source>
</evidence>
<evidence type="ECO:0000313" key="8">
    <source>
        <dbReference type="EMBL" id="MFC6200125.1"/>
    </source>
</evidence>
<dbReference type="PANTHER" id="PTHR12318">
    <property type="entry name" value="TESTOSTERONE-REGULATED PROTEIN RP2"/>
    <property type="match status" value="1"/>
</dbReference>
<accession>A0ABW1SER9</accession>
<dbReference type="GO" id="GO:0016787">
    <property type="term" value="F:hydrolase activity"/>
    <property type="evidence" value="ECO:0007669"/>
    <property type="project" value="UniProtKB-KW"/>
</dbReference>
<evidence type="ECO:0000313" key="9">
    <source>
        <dbReference type="Proteomes" id="UP001596303"/>
    </source>
</evidence>
<keyword evidence="5" id="KW-0460">Magnesium</keyword>
<comment type="caution">
    <text evidence="8">The sequence shown here is derived from an EMBL/GenBank/DDBJ whole genome shotgun (WGS) entry which is preliminary data.</text>
</comment>
<evidence type="ECO:0000259" key="7">
    <source>
        <dbReference type="PROSITE" id="PS51462"/>
    </source>
</evidence>
<keyword evidence="4 8" id="KW-0378">Hydrolase</keyword>
<dbReference type="RefSeq" id="WP_377382093.1">
    <property type="nucleotide sequence ID" value="NZ_JBHSSW010000066.1"/>
</dbReference>
<dbReference type="Proteomes" id="UP001596303">
    <property type="component" value="Unassembled WGS sequence"/>
</dbReference>
<protein>
    <submittedName>
        <fullName evidence="8">NUDIX hydrolase</fullName>
    </submittedName>
</protein>
<keyword evidence="3" id="KW-0479">Metal-binding</keyword>
<dbReference type="PANTHER" id="PTHR12318:SF0">
    <property type="entry name" value="ACYL-COENZYME A DIPHOSPHATASE NUDT19"/>
    <property type="match status" value="1"/>
</dbReference>
<evidence type="ECO:0000256" key="2">
    <source>
        <dbReference type="ARBA" id="ARBA00001946"/>
    </source>
</evidence>
<organism evidence="8 9">
    <name type="scientific">Ponticaulis profundi</name>
    <dbReference type="NCBI Taxonomy" id="2665222"/>
    <lineage>
        <taxon>Bacteria</taxon>
        <taxon>Pseudomonadati</taxon>
        <taxon>Pseudomonadota</taxon>
        <taxon>Alphaproteobacteria</taxon>
        <taxon>Hyphomonadales</taxon>
        <taxon>Hyphomonadaceae</taxon>
        <taxon>Ponticaulis</taxon>
    </lineage>
</organism>
<dbReference type="CDD" id="cd18870">
    <property type="entry name" value="NUDIX_AcylCoAdiphos_Nudt19"/>
    <property type="match status" value="1"/>
</dbReference>
<feature type="domain" description="Nudix hydrolase" evidence="7">
    <location>
        <begin position="9"/>
        <end position="206"/>
    </location>
</feature>
<dbReference type="SUPFAM" id="SSF55811">
    <property type="entry name" value="Nudix"/>
    <property type="match status" value="1"/>
</dbReference>
<reference evidence="9" key="1">
    <citation type="journal article" date="2019" name="Int. J. Syst. Evol. Microbiol.">
        <title>The Global Catalogue of Microorganisms (GCM) 10K type strain sequencing project: providing services to taxonomists for standard genome sequencing and annotation.</title>
        <authorList>
            <consortium name="The Broad Institute Genomics Platform"/>
            <consortium name="The Broad Institute Genome Sequencing Center for Infectious Disease"/>
            <person name="Wu L."/>
            <person name="Ma J."/>
        </authorList>
    </citation>
    <scope>NUCLEOTIDE SEQUENCE [LARGE SCALE GENOMIC DNA]</scope>
    <source>
        <strain evidence="9">CGMCC-1.15741</strain>
    </source>
</reference>
<keyword evidence="9" id="KW-1185">Reference proteome</keyword>
<evidence type="ECO:0000256" key="3">
    <source>
        <dbReference type="ARBA" id="ARBA00022723"/>
    </source>
</evidence>